<dbReference type="Proteomes" id="UP000184267">
    <property type="component" value="Unassembled WGS sequence"/>
</dbReference>
<comment type="caution">
    <text evidence="1">The sequence shown here is derived from an EMBL/GenBank/DDBJ whole genome shotgun (WGS) entry which is preliminary data.</text>
</comment>
<protein>
    <submittedName>
        <fullName evidence="1">Uncharacterized protein</fullName>
    </submittedName>
</protein>
<dbReference type="OrthoDB" id="2570975at2759"/>
<proteinExistence type="predicted"/>
<name>A0A1M2VDS2_TRAPU</name>
<dbReference type="AlphaFoldDB" id="A0A1M2VDS2"/>
<dbReference type="EMBL" id="MNAD01001403">
    <property type="protein sequence ID" value="OJT05688.1"/>
    <property type="molecule type" value="Genomic_DNA"/>
</dbReference>
<keyword evidence="2" id="KW-1185">Reference proteome</keyword>
<gene>
    <name evidence="1" type="ORF">TRAPUB_3486</name>
</gene>
<dbReference type="OMA" id="HGAYRNM"/>
<sequence>MGVFKPLSFARRLWKSPDKRVGPARFARRLVVTAKARARKPISIVPSSTRIWPHRAPNAPKDSPVQVIAPLRPAAYPRVPIEPLVDPAYWRNLPAKLERPSFTDVTPEKMVAAQPGYEGLLPEHVRSGWSHVGYSCLGMYRKIYIDPPKTALPEGYNLLMIDGGLVASATHIFGVYALAPPGTGDPAARRHKHPSFRRTVDLYPTHGAIWSAYCARLPKMAQQPTKLKVYNDPRPGARRASVLRLPIVPVAVPHPPTFHTLMQFIYTYRKSVLINTLLPCEGFALPPDQVTDPPPETTLPRYAEALAQKSTLLRLCQLAKNVHGAYRNMVCLGVVEPRMWDAIDYAWAAVLAAMDLVAKKVDAEMASD</sequence>
<evidence type="ECO:0000313" key="2">
    <source>
        <dbReference type="Proteomes" id="UP000184267"/>
    </source>
</evidence>
<evidence type="ECO:0000313" key="1">
    <source>
        <dbReference type="EMBL" id="OJT05688.1"/>
    </source>
</evidence>
<accession>A0A1M2VDS2</accession>
<organism evidence="1 2">
    <name type="scientific">Trametes pubescens</name>
    <name type="common">White-rot fungus</name>
    <dbReference type="NCBI Taxonomy" id="154538"/>
    <lineage>
        <taxon>Eukaryota</taxon>
        <taxon>Fungi</taxon>
        <taxon>Dikarya</taxon>
        <taxon>Basidiomycota</taxon>
        <taxon>Agaricomycotina</taxon>
        <taxon>Agaricomycetes</taxon>
        <taxon>Polyporales</taxon>
        <taxon>Polyporaceae</taxon>
        <taxon>Trametes</taxon>
    </lineage>
</organism>
<reference evidence="1 2" key="1">
    <citation type="submission" date="2016-10" db="EMBL/GenBank/DDBJ databases">
        <title>Genome sequence of the basidiomycete white-rot fungus Trametes pubescens.</title>
        <authorList>
            <person name="Makela M.R."/>
            <person name="Granchi Z."/>
            <person name="Peng M."/>
            <person name="De Vries R.P."/>
            <person name="Grigoriev I."/>
            <person name="Riley R."/>
            <person name="Hilden K."/>
        </authorList>
    </citation>
    <scope>NUCLEOTIDE SEQUENCE [LARGE SCALE GENOMIC DNA]</scope>
    <source>
        <strain evidence="1 2">FBCC735</strain>
    </source>
</reference>